<dbReference type="PATRIC" id="fig|888050.3.peg.1571"/>
<proteinExistence type="predicted"/>
<dbReference type="Proteomes" id="UP000013015">
    <property type="component" value="Unassembled WGS sequence"/>
</dbReference>
<organism evidence="3 4">
    <name type="scientific">Schaalia cardiffensis F0333</name>
    <dbReference type="NCBI Taxonomy" id="888050"/>
    <lineage>
        <taxon>Bacteria</taxon>
        <taxon>Bacillati</taxon>
        <taxon>Actinomycetota</taxon>
        <taxon>Actinomycetes</taxon>
        <taxon>Actinomycetales</taxon>
        <taxon>Actinomycetaceae</taxon>
        <taxon>Schaalia</taxon>
    </lineage>
</organism>
<name>N6WC07_9ACTO</name>
<dbReference type="AlphaFoldDB" id="N6WC07"/>
<accession>N6WC07</accession>
<keyword evidence="4" id="KW-1185">Reference proteome</keyword>
<dbReference type="STRING" id="888050.HMPREF9004_1634"/>
<dbReference type="OrthoDB" id="1956494at2"/>
<sequence length="378" mass="42848">MRGSRFTFCPTRQQSTLQSGFEDLRRLSLSHAPAEHPNPHLIAHSDLALCPTRQQSTPGSQPHASWILCALHDACNAAWDPNSRKGERHLMESITSVFDWFLAPENRLIMWIALGFLGIIVLFLVLKFFARFSKLAYNKDFPVDTREANLLALGFQQITNAQNYWNDPTASLSSTSSLHKLRDMWGLNSSNDVYENVERLFMQRRRRELWQQLLTLRAQAAQANGGKKPSSRQWLAAIKESGGTGKGEELEFVRAVEYYEKAFGKKHFPADEPVLSFDAYALGQAVAVCTWGVGLGLISREDSLRMIEEINRVARQEFDSWAAFGRSYVLGRVMHWSEGRADEDHAKQCREAVVAMEIALDAKQRGPWGLLPWRLPAN</sequence>
<feature type="domain" description="DUF1266" evidence="2">
    <location>
        <begin position="180"/>
        <end position="373"/>
    </location>
</feature>
<keyword evidence="1" id="KW-0812">Transmembrane</keyword>
<gene>
    <name evidence="3" type="ORF">HMPREF9004_1634</name>
</gene>
<keyword evidence="1" id="KW-0472">Membrane</keyword>
<evidence type="ECO:0000313" key="3">
    <source>
        <dbReference type="EMBL" id="ENO17724.1"/>
    </source>
</evidence>
<evidence type="ECO:0000256" key="1">
    <source>
        <dbReference type="SAM" id="Phobius"/>
    </source>
</evidence>
<dbReference type="InterPro" id="IPR009677">
    <property type="entry name" value="DUF1266"/>
</dbReference>
<evidence type="ECO:0000313" key="4">
    <source>
        <dbReference type="Proteomes" id="UP000013015"/>
    </source>
</evidence>
<keyword evidence="1" id="KW-1133">Transmembrane helix</keyword>
<dbReference type="eggNOG" id="ENOG5032VZH">
    <property type="taxonomic scope" value="Bacteria"/>
</dbReference>
<evidence type="ECO:0000259" key="2">
    <source>
        <dbReference type="Pfam" id="PF06889"/>
    </source>
</evidence>
<protein>
    <recommendedName>
        <fullName evidence="2">DUF1266 domain-containing protein</fullName>
    </recommendedName>
</protein>
<dbReference type="Pfam" id="PF06889">
    <property type="entry name" value="DUF1266"/>
    <property type="match status" value="1"/>
</dbReference>
<dbReference type="HOGENOM" id="CLU_730823_0_0_11"/>
<comment type="caution">
    <text evidence="3">The sequence shown here is derived from an EMBL/GenBank/DDBJ whole genome shotgun (WGS) entry which is preliminary data.</text>
</comment>
<dbReference type="EMBL" id="AQHZ01000024">
    <property type="protein sequence ID" value="ENO17724.1"/>
    <property type="molecule type" value="Genomic_DNA"/>
</dbReference>
<feature type="transmembrane region" description="Helical" evidence="1">
    <location>
        <begin position="108"/>
        <end position="129"/>
    </location>
</feature>
<reference evidence="3 4" key="1">
    <citation type="submission" date="2013-03" db="EMBL/GenBank/DDBJ databases">
        <title>Reference genome for the Human Microbiome Project.</title>
        <authorList>
            <person name="Aqrawi P."/>
            <person name="Ayvaz T."/>
            <person name="Bess C."/>
            <person name="Blankenburg K."/>
            <person name="Coyle M."/>
            <person name="Deng J."/>
            <person name="Forbes L."/>
            <person name="Fowler G."/>
            <person name="Francisco L."/>
            <person name="Fu Q."/>
            <person name="Gibbs R."/>
            <person name="Gross S."/>
            <person name="Gubbala S."/>
            <person name="Hale W."/>
            <person name="Hemphill L."/>
            <person name="Highlander S."/>
            <person name="Hirani K."/>
            <person name="Jackson L."/>
            <person name="Jakkamsetti A."/>
            <person name="Javaid M."/>
            <person name="Jayaseelan J.C."/>
            <person name="Jiang H."/>
            <person name="Joshi V."/>
            <person name="Korchina V."/>
            <person name="Kovar C."/>
            <person name="Lara F."/>
            <person name="Lee S."/>
            <person name="Liu Y."/>
            <person name="Mata R."/>
            <person name="Mathew T."/>
            <person name="Munidasa M."/>
            <person name="Muzny D."/>
            <person name="Nazareth L."/>
            <person name="Ngo R."/>
            <person name="Nguyen L."/>
            <person name="Nguyen N."/>
            <person name="Okwuonu G."/>
            <person name="Ongeri F."/>
            <person name="Palculict T."/>
            <person name="Patil S."/>
            <person name="Petrosino J."/>
            <person name="Pham C."/>
            <person name="Pham P."/>
            <person name="Pu L.-L."/>
            <person name="Qin X."/>
            <person name="Qu J."/>
            <person name="Reid J."/>
            <person name="Ross M."/>
            <person name="Ruth R."/>
            <person name="Saada N."/>
            <person name="San Lucas F."/>
            <person name="Santibanez J."/>
            <person name="Shang Y."/>
            <person name="Simmons D."/>
            <person name="Song X.-Z."/>
            <person name="Tang L.-Y."/>
            <person name="Thornton R."/>
            <person name="Warren J."/>
            <person name="Weissenberger G."/>
            <person name="Wilczek-Boney K."/>
            <person name="Worley K."/>
            <person name="Youmans B."/>
            <person name="Zhang J."/>
            <person name="Zhang L."/>
            <person name="Zhao Z."/>
            <person name="Zhou C."/>
            <person name="Zhu D."/>
            <person name="Zhu Y."/>
        </authorList>
    </citation>
    <scope>NUCLEOTIDE SEQUENCE [LARGE SCALE GENOMIC DNA]</scope>
    <source>
        <strain evidence="3 4">F0333</strain>
    </source>
</reference>